<accession>A0A4R0RK05</accession>
<reference evidence="2 3" key="1">
    <citation type="submission" date="2018-11" db="EMBL/GenBank/DDBJ databases">
        <title>Genome assembly of Steccherinum ochraceum LE-BIN_3174, the white-rot fungus of the Steccherinaceae family (The Residual Polyporoid clade, Polyporales, Basidiomycota).</title>
        <authorList>
            <person name="Fedorova T.V."/>
            <person name="Glazunova O.A."/>
            <person name="Landesman E.O."/>
            <person name="Moiseenko K.V."/>
            <person name="Psurtseva N.V."/>
            <person name="Savinova O.S."/>
            <person name="Shakhova N.V."/>
            <person name="Tyazhelova T.V."/>
            <person name="Vasina D.V."/>
        </authorList>
    </citation>
    <scope>NUCLEOTIDE SEQUENCE [LARGE SCALE GENOMIC DNA]</scope>
    <source>
        <strain evidence="2 3">LE-BIN_3174</strain>
    </source>
</reference>
<organism evidence="2 3">
    <name type="scientific">Steccherinum ochraceum</name>
    <dbReference type="NCBI Taxonomy" id="92696"/>
    <lineage>
        <taxon>Eukaryota</taxon>
        <taxon>Fungi</taxon>
        <taxon>Dikarya</taxon>
        <taxon>Basidiomycota</taxon>
        <taxon>Agaricomycotina</taxon>
        <taxon>Agaricomycetes</taxon>
        <taxon>Polyporales</taxon>
        <taxon>Steccherinaceae</taxon>
        <taxon>Steccherinum</taxon>
    </lineage>
</organism>
<keyword evidence="3" id="KW-1185">Reference proteome</keyword>
<gene>
    <name evidence="2" type="ORF">EIP91_002788</name>
</gene>
<feature type="region of interest" description="Disordered" evidence="1">
    <location>
        <begin position="119"/>
        <end position="146"/>
    </location>
</feature>
<dbReference type="EMBL" id="RWJN01000186">
    <property type="protein sequence ID" value="TCD65349.1"/>
    <property type="molecule type" value="Genomic_DNA"/>
</dbReference>
<sequence length="332" mass="36767">MAVYPVYVEFNMDMFHEIPLETPLSERLPTVQMRASFTNARRRSSAAKSATCSRRESLCSQKPTFRDDFHWKVCNISHDDKENRPPSSINGSTLASLSPLDALPLTIKSLEDQWSMKEDEGDDMDIDDHGSASSSESSSMDSSGTLRERRLLRKSPNLSHLQIHIPPVGSEYAATSPVVLGSSDFFVWVEETLSTLFPSPFSASEARKCLLAVASSPSIEGFRAVYALLGEQRLVEEFTDKLATHLINFADDFQSPSSDAGADGLRSAWSDSTCSELTSLSDIYDLSPSDAAMDILRSIDDAIEEVAREWPPISDEAPLERDITDFHDSAWL</sequence>
<protein>
    <submittedName>
        <fullName evidence="2">Uncharacterized protein</fullName>
    </submittedName>
</protein>
<evidence type="ECO:0000313" key="3">
    <source>
        <dbReference type="Proteomes" id="UP000292702"/>
    </source>
</evidence>
<proteinExistence type="predicted"/>
<comment type="caution">
    <text evidence="2">The sequence shown here is derived from an EMBL/GenBank/DDBJ whole genome shotgun (WGS) entry which is preliminary data.</text>
</comment>
<dbReference type="Proteomes" id="UP000292702">
    <property type="component" value="Unassembled WGS sequence"/>
</dbReference>
<dbReference type="OrthoDB" id="3264314at2759"/>
<evidence type="ECO:0000256" key="1">
    <source>
        <dbReference type="SAM" id="MobiDB-lite"/>
    </source>
</evidence>
<name>A0A4R0RK05_9APHY</name>
<dbReference type="AlphaFoldDB" id="A0A4R0RK05"/>
<feature type="compositionally biased region" description="Low complexity" evidence="1">
    <location>
        <begin position="131"/>
        <end position="143"/>
    </location>
</feature>
<evidence type="ECO:0000313" key="2">
    <source>
        <dbReference type="EMBL" id="TCD65349.1"/>
    </source>
</evidence>